<dbReference type="Proteomes" id="UP000030678">
    <property type="component" value="Unassembled WGS sequence"/>
</dbReference>
<dbReference type="RefSeq" id="XP_008724574.1">
    <property type="nucleotide sequence ID" value="XM_008726352.1"/>
</dbReference>
<dbReference type="VEuPathDB" id="FungiDB:G647_10361"/>
<dbReference type="Pfam" id="PF01755">
    <property type="entry name" value="Glyco_transf_25"/>
    <property type="match status" value="1"/>
</dbReference>
<dbReference type="EMBL" id="KB822701">
    <property type="protein sequence ID" value="ETI26701.1"/>
    <property type="molecule type" value="Genomic_DNA"/>
</dbReference>
<organism evidence="6 7">
    <name type="scientific">Cladophialophora carrionii CBS 160.54</name>
    <dbReference type="NCBI Taxonomy" id="1279043"/>
    <lineage>
        <taxon>Eukaryota</taxon>
        <taxon>Fungi</taxon>
        <taxon>Dikarya</taxon>
        <taxon>Ascomycota</taxon>
        <taxon>Pezizomycotina</taxon>
        <taxon>Eurotiomycetes</taxon>
        <taxon>Chaetothyriomycetidae</taxon>
        <taxon>Chaetothyriales</taxon>
        <taxon>Herpotrichiellaceae</taxon>
        <taxon>Cladophialophora</taxon>
    </lineage>
</organism>
<dbReference type="PANTHER" id="PTHR10730">
    <property type="entry name" value="PROCOLLAGEN-LYSINE,2-OXOGLUTARATE 5-DIOXYGENASE/GLYCOSYLTRANSFERASE 25 FAMILY MEMBER"/>
    <property type="match status" value="1"/>
</dbReference>
<evidence type="ECO:0000313" key="6">
    <source>
        <dbReference type="EMBL" id="ETI26701.1"/>
    </source>
</evidence>
<dbReference type="HOGENOM" id="CLU_525793_0_0_1"/>
<evidence type="ECO:0000256" key="1">
    <source>
        <dbReference type="ARBA" id="ARBA00006721"/>
    </source>
</evidence>
<gene>
    <name evidence="6" type="ORF">G647_10361</name>
</gene>
<dbReference type="CDD" id="cd06532">
    <property type="entry name" value="Glyco_transf_25"/>
    <property type="match status" value="1"/>
</dbReference>
<feature type="region of interest" description="Disordered" evidence="4">
    <location>
        <begin position="428"/>
        <end position="518"/>
    </location>
</feature>
<evidence type="ECO:0000313" key="7">
    <source>
        <dbReference type="Proteomes" id="UP000030678"/>
    </source>
</evidence>
<evidence type="ECO:0000256" key="4">
    <source>
        <dbReference type="SAM" id="MobiDB-lite"/>
    </source>
</evidence>
<evidence type="ECO:0000259" key="5">
    <source>
        <dbReference type="Pfam" id="PF01755"/>
    </source>
</evidence>
<dbReference type="InterPro" id="IPR050757">
    <property type="entry name" value="Collagen_mod_GT25"/>
</dbReference>
<feature type="compositionally biased region" description="Basic and acidic residues" evidence="4">
    <location>
        <begin position="473"/>
        <end position="484"/>
    </location>
</feature>
<keyword evidence="3" id="KW-0808">Transferase</keyword>
<evidence type="ECO:0000256" key="2">
    <source>
        <dbReference type="ARBA" id="ARBA00022676"/>
    </source>
</evidence>
<name>V9DJ18_9EURO</name>
<feature type="compositionally biased region" description="Acidic residues" evidence="4">
    <location>
        <begin position="52"/>
        <end position="62"/>
    </location>
</feature>
<feature type="domain" description="Glycosyl transferase family 25" evidence="5">
    <location>
        <begin position="91"/>
        <end position="180"/>
    </location>
</feature>
<dbReference type="InterPro" id="IPR002654">
    <property type="entry name" value="Glyco_trans_25"/>
</dbReference>
<feature type="region of interest" description="Disordered" evidence="4">
    <location>
        <begin position="52"/>
        <end position="74"/>
    </location>
</feature>
<dbReference type="PANTHER" id="PTHR10730:SF53">
    <property type="entry name" value="GLYCOSYLTRANSFERASE 25 FAMILY MEMBER"/>
    <property type="match status" value="1"/>
</dbReference>
<accession>V9DJ18</accession>
<feature type="compositionally biased region" description="Basic and acidic residues" evidence="4">
    <location>
        <begin position="494"/>
        <end position="506"/>
    </location>
</feature>
<keyword evidence="2" id="KW-0328">Glycosyltransferase</keyword>
<evidence type="ECO:0000256" key="3">
    <source>
        <dbReference type="ARBA" id="ARBA00022679"/>
    </source>
</evidence>
<dbReference type="GO" id="GO:0016740">
    <property type="term" value="F:transferase activity"/>
    <property type="evidence" value="ECO:0007669"/>
    <property type="project" value="UniProtKB-KW"/>
</dbReference>
<dbReference type="OrthoDB" id="47375at2759"/>
<feature type="compositionally biased region" description="Acidic residues" evidence="4">
    <location>
        <begin position="432"/>
        <end position="441"/>
    </location>
</feature>
<dbReference type="GeneID" id="19988854"/>
<feature type="compositionally biased region" description="Basic and acidic residues" evidence="4">
    <location>
        <begin position="450"/>
        <end position="464"/>
    </location>
</feature>
<dbReference type="AlphaFoldDB" id="V9DJ18"/>
<comment type="similarity">
    <text evidence="1">Belongs to the glycosyltransferase 25 family.</text>
</comment>
<reference evidence="6 7" key="1">
    <citation type="submission" date="2013-03" db="EMBL/GenBank/DDBJ databases">
        <title>The Genome Sequence of Cladophialophora carrionii CBS 160.54.</title>
        <authorList>
            <consortium name="The Broad Institute Genomics Platform"/>
            <person name="Cuomo C."/>
            <person name="de Hoog S."/>
            <person name="Gorbushina A."/>
            <person name="Walker B."/>
            <person name="Young S.K."/>
            <person name="Zeng Q."/>
            <person name="Gargeya S."/>
            <person name="Fitzgerald M."/>
            <person name="Haas B."/>
            <person name="Abouelleil A."/>
            <person name="Allen A.W."/>
            <person name="Alvarado L."/>
            <person name="Arachchi H.M."/>
            <person name="Berlin A.M."/>
            <person name="Chapman S.B."/>
            <person name="Gainer-Dewar J."/>
            <person name="Goldberg J."/>
            <person name="Griggs A."/>
            <person name="Gujja S."/>
            <person name="Hansen M."/>
            <person name="Howarth C."/>
            <person name="Imamovic A."/>
            <person name="Ireland A."/>
            <person name="Larimer J."/>
            <person name="McCowan C."/>
            <person name="Murphy C."/>
            <person name="Pearson M."/>
            <person name="Poon T.W."/>
            <person name="Priest M."/>
            <person name="Roberts A."/>
            <person name="Saif S."/>
            <person name="Shea T."/>
            <person name="Sisk P."/>
            <person name="Sykes S."/>
            <person name="Wortman J."/>
            <person name="Nusbaum C."/>
            <person name="Birren B."/>
        </authorList>
    </citation>
    <scope>NUCLEOTIDE SEQUENCE [LARGE SCALE GENOMIC DNA]</scope>
    <source>
        <strain evidence="6 7">CBS 160.54</strain>
    </source>
</reference>
<protein>
    <recommendedName>
        <fullName evidence="5">Glycosyl transferase family 25 domain-containing protein</fullName>
    </recommendedName>
</protein>
<proteinExistence type="inferred from homology"/>
<sequence>MFPRFEVAGFAITLVIVFLFGSRFKPAFPDLDPSVPKYEDEPPEASFVDDVEPPNPFEDAEAGDVFSQQPPEETGIGKLADTMNSTLGFGKVFVISMPDRADKRDAFSLQARLSNITFQVRDGVAGADVPAKALPLHFVQDPGATGCWRAHLNVMQEMVRENIQSALVFEDDADWDVAIKYQMMQAARATRFVTGQPEDAKSISPYGDDWDIIWFGHCAANTDPEHDRQFVVTDDPTVLPPWSRSEFIKPDMSAWEEDSDDYLNFQTRIYFKSSWNSCTAAYAISLRGAEKVVFTESMVPYNDPVDNGMGAMCNQHFLDFTCIAPFPTVVGISKPAGPSNRGSDIRGLENEQVVEQGWSERLMYSTRQNIPRILTGEEDFVSVFGTDDVAPMSLKDIGSGTGHGEWVWAGTRYFNEDEYKAVRDTDLKQAEAEADQEEGIEVGDWQSPIEPEREQGEHEVEDRTVGITGKQDGASKEGAAEVKLADGAGASGPESERESDSEREMLGHTPELLEAQPQ</sequence>